<name>A0A6G1BYF3_9ORYZ</name>
<evidence type="ECO:0000313" key="2">
    <source>
        <dbReference type="EMBL" id="KAF0892737.1"/>
    </source>
</evidence>
<protein>
    <submittedName>
        <fullName evidence="2">Uncharacterized protein</fullName>
    </submittedName>
</protein>
<evidence type="ECO:0000256" key="1">
    <source>
        <dbReference type="SAM" id="Phobius"/>
    </source>
</evidence>
<accession>A0A6G1BYF3</accession>
<dbReference type="AlphaFoldDB" id="A0A6G1BYF3"/>
<dbReference type="EMBL" id="SPHZ02000011">
    <property type="protein sequence ID" value="KAF0892737.1"/>
    <property type="molecule type" value="Genomic_DNA"/>
</dbReference>
<keyword evidence="3" id="KW-1185">Reference proteome</keyword>
<evidence type="ECO:0000313" key="3">
    <source>
        <dbReference type="Proteomes" id="UP000479710"/>
    </source>
</evidence>
<comment type="caution">
    <text evidence="2">The sequence shown here is derived from an EMBL/GenBank/DDBJ whole genome shotgun (WGS) entry which is preliminary data.</text>
</comment>
<keyword evidence="1" id="KW-0472">Membrane</keyword>
<dbReference type="Proteomes" id="UP000479710">
    <property type="component" value="Unassembled WGS sequence"/>
</dbReference>
<gene>
    <name evidence="2" type="ORF">E2562_017702</name>
</gene>
<proteinExistence type="predicted"/>
<reference evidence="2 3" key="1">
    <citation type="submission" date="2019-11" db="EMBL/GenBank/DDBJ databases">
        <title>Whole genome sequence of Oryza granulata.</title>
        <authorList>
            <person name="Li W."/>
        </authorList>
    </citation>
    <scope>NUCLEOTIDE SEQUENCE [LARGE SCALE GENOMIC DNA]</scope>
    <source>
        <strain evidence="3">cv. Menghai</strain>
        <tissue evidence="2">Leaf</tissue>
    </source>
</reference>
<feature type="transmembrane region" description="Helical" evidence="1">
    <location>
        <begin position="100"/>
        <end position="123"/>
    </location>
</feature>
<feature type="transmembrane region" description="Helical" evidence="1">
    <location>
        <begin position="7"/>
        <end position="23"/>
    </location>
</feature>
<dbReference type="PROSITE" id="PS51257">
    <property type="entry name" value="PROKAR_LIPOPROTEIN"/>
    <property type="match status" value="1"/>
</dbReference>
<feature type="transmembrane region" description="Helical" evidence="1">
    <location>
        <begin position="29"/>
        <end position="46"/>
    </location>
</feature>
<keyword evidence="1" id="KW-0812">Transmembrane</keyword>
<sequence length="127" mass="13501">MKACTNVVLIVILASCYAIYAAFGKAVCAAALPAAPVCVVFSSIIIKQPTEKDRSFLRLPKSLDPVQSFSSPSAMATAEIRLLLPELCRSLSRAGAATMVAWWSGGGLMATWCTVVVEAMAIFSSRR</sequence>
<organism evidence="2 3">
    <name type="scientific">Oryza meyeriana var. granulata</name>
    <dbReference type="NCBI Taxonomy" id="110450"/>
    <lineage>
        <taxon>Eukaryota</taxon>
        <taxon>Viridiplantae</taxon>
        <taxon>Streptophyta</taxon>
        <taxon>Embryophyta</taxon>
        <taxon>Tracheophyta</taxon>
        <taxon>Spermatophyta</taxon>
        <taxon>Magnoliopsida</taxon>
        <taxon>Liliopsida</taxon>
        <taxon>Poales</taxon>
        <taxon>Poaceae</taxon>
        <taxon>BOP clade</taxon>
        <taxon>Oryzoideae</taxon>
        <taxon>Oryzeae</taxon>
        <taxon>Oryzinae</taxon>
        <taxon>Oryza</taxon>
        <taxon>Oryza meyeriana</taxon>
    </lineage>
</organism>
<keyword evidence="1" id="KW-1133">Transmembrane helix</keyword>